<dbReference type="EMBL" id="CAKXZT010000126">
    <property type="protein sequence ID" value="CAH2402315.1"/>
    <property type="molecule type" value="Genomic_DNA"/>
</dbReference>
<evidence type="ECO:0008006" key="3">
    <source>
        <dbReference type="Google" id="ProtNLM"/>
    </source>
</evidence>
<organism evidence="1 2">
    <name type="scientific">Mesorhizobium escarrei</name>
    <dbReference type="NCBI Taxonomy" id="666018"/>
    <lineage>
        <taxon>Bacteria</taxon>
        <taxon>Pseudomonadati</taxon>
        <taxon>Pseudomonadota</taxon>
        <taxon>Alphaproteobacteria</taxon>
        <taxon>Hyphomicrobiales</taxon>
        <taxon>Phyllobacteriaceae</taxon>
        <taxon>Mesorhizobium</taxon>
    </lineage>
</organism>
<proteinExistence type="predicted"/>
<keyword evidence="2" id="KW-1185">Reference proteome</keyword>
<gene>
    <name evidence="1" type="ORF">MES5069_310051</name>
</gene>
<dbReference type="Proteomes" id="UP001153050">
    <property type="component" value="Unassembled WGS sequence"/>
</dbReference>
<evidence type="ECO:0000313" key="2">
    <source>
        <dbReference type="Proteomes" id="UP001153050"/>
    </source>
</evidence>
<evidence type="ECO:0000313" key="1">
    <source>
        <dbReference type="EMBL" id="CAH2402315.1"/>
    </source>
</evidence>
<protein>
    <recommendedName>
        <fullName evidence="3">Apple domain-containing protein</fullName>
    </recommendedName>
</protein>
<sequence length="84" mass="9283">MGLDDNSARELASRCLWLDEANFAPNDFDMDHERKEAAAAAQELSVQDGWDAIGNDLPGMPAWNVSLEQCRAQCEADQRCLALT</sequence>
<name>A0ABN8JWV5_9HYPH</name>
<comment type="caution">
    <text evidence="1">The sequence shown here is derived from an EMBL/GenBank/DDBJ whole genome shotgun (WGS) entry which is preliminary data.</text>
</comment>
<reference evidence="1 2" key="1">
    <citation type="submission" date="2022-03" db="EMBL/GenBank/DDBJ databases">
        <authorList>
            <person name="Brunel B."/>
        </authorList>
    </citation>
    <scope>NUCLEOTIDE SEQUENCE [LARGE SCALE GENOMIC DNA]</scope>
    <source>
        <strain evidence="1">STM5069sample</strain>
    </source>
</reference>
<accession>A0ABN8JWV5</accession>